<feature type="compositionally biased region" description="Basic and acidic residues" evidence="1">
    <location>
        <begin position="18"/>
        <end position="30"/>
    </location>
</feature>
<proteinExistence type="predicted"/>
<dbReference type="EMBL" id="OV725078">
    <property type="protein sequence ID" value="CAH1393026.1"/>
    <property type="molecule type" value="Genomic_DNA"/>
</dbReference>
<evidence type="ECO:0000313" key="3">
    <source>
        <dbReference type="Proteomes" id="UP001152798"/>
    </source>
</evidence>
<feature type="region of interest" description="Disordered" evidence="1">
    <location>
        <begin position="84"/>
        <end position="111"/>
    </location>
</feature>
<evidence type="ECO:0000313" key="2">
    <source>
        <dbReference type="EMBL" id="CAH1393026.1"/>
    </source>
</evidence>
<gene>
    <name evidence="2" type="ORF">NEZAVI_LOCUS3759</name>
</gene>
<organism evidence="2 3">
    <name type="scientific">Nezara viridula</name>
    <name type="common">Southern green stink bug</name>
    <name type="synonym">Cimex viridulus</name>
    <dbReference type="NCBI Taxonomy" id="85310"/>
    <lineage>
        <taxon>Eukaryota</taxon>
        <taxon>Metazoa</taxon>
        <taxon>Ecdysozoa</taxon>
        <taxon>Arthropoda</taxon>
        <taxon>Hexapoda</taxon>
        <taxon>Insecta</taxon>
        <taxon>Pterygota</taxon>
        <taxon>Neoptera</taxon>
        <taxon>Paraneoptera</taxon>
        <taxon>Hemiptera</taxon>
        <taxon>Heteroptera</taxon>
        <taxon>Panheteroptera</taxon>
        <taxon>Pentatomomorpha</taxon>
        <taxon>Pentatomoidea</taxon>
        <taxon>Pentatomidae</taxon>
        <taxon>Pentatominae</taxon>
        <taxon>Nezara</taxon>
    </lineage>
</organism>
<evidence type="ECO:0000256" key="1">
    <source>
        <dbReference type="SAM" id="MobiDB-lite"/>
    </source>
</evidence>
<feature type="compositionally biased region" description="Acidic residues" evidence="1">
    <location>
        <begin position="102"/>
        <end position="111"/>
    </location>
</feature>
<dbReference type="AlphaFoldDB" id="A0A9P0E7G4"/>
<name>A0A9P0E7G4_NEZVI</name>
<sequence length="111" mass="12301">METKHGEDPTNVQSIEKIVVDDNEHLDGRPTDEEIKETIDDGKDCGTIVISEGSMTEIVNDSEPSGAQKEKNIDEEKETLIEKELLKEDESMSDNISPDSPVVDETDVGRN</sequence>
<accession>A0A9P0E7G4</accession>
<keyword evidence="3" id="KW-1185">Reference proteome</keyword>
<protein>
    <submittedName>
        <fullName evidence="2">Uncharacterized protein</fullName>
    </submittedName>
</protein>
<dbReference type="Proteomes" id="UP001152798">
    <property type="component" value="Chromosome 2"/>
</dbReference>
<reference evidence="2" key="1">
    <citation type="submission" date="2022-01" db="EMBL/GenBank/DDBJ databases">
        <authorList>
            <person name="King R."/>
        </authorList>
    </citation>
    <scope>NUCLEOTIDE SEQUENCE</scope>
</reference>
<feature type="region of interest" description="Disordered" evidence="1">
    <location>
        <begin position="1"/>
        <end position="30"/>
    </location>
</feature>